<evidence type="ECO:0000256" key="5">
    <source>
        <dbReference type="ARBA" id="ARBA00022801"/>
    </source>
</evidence>
<comment type="cofactor">
    <cofactor evidence="1">
        <name>Mn(2+)</name>
        <dbReference type="ChEBI" id="CHEBI:29035"/>
    </cofactor>
</comment>
<dbReference type="EMBL" id="JALJOS010000016">
    <property type="protein sequence ID" value="KAK9828313.1"/>
    <property type="molecule type" value="Genomic_DNA"/>
</dbReference>
<reference evidence="14 15" key="1">
    <citation type="journal article" date="2024" name="Nat. Commun.">
        <title>Phylogenomics reveals the evolutionary origins of lichenization in chlorophyte algae.</title>
        <authorList>
            <person name="Puginier C."/>
            <person name="Libourel C."/>
            <person name="Otte J."/>
            <person name="Skaloud P."/>
            <person name="Haon M."/>
            <person name="Grisel S."/>
            <person name="Petersen M."/>
            <person name="Berrin J.G."/>
            <person name="Delaux P.M."/>
            <person name="Dal Grande F."/>
            <person name="Keller J."/>
        </authorList>
    </citation>
    <scope>NUCLEOTIDE SEQUENCE [LARGE SCALE GENOMIC DNA]</scope>
    <source>
        <strain evidence="14 15">SAG 2145</strain>
    </source>
</reference>
<dbReference type="SUPFAM" id="SSF81606">
    <property type="entry name" value="PP2C-like"/>
    <property type="match status" value="1"/>
</dbReference>
<dbReference type="Gene3D" id="3.60.40.10">
    <property type="entry name" value="PPM-type phosphatase domain"/>
    <property type="match status" value="1"/>
</dbReference>
<evidence type="ECO:0000256" key="2">
    <source>
        <dbReference type="ARBA" id="ARBA00001946"/>
    </source>
</evidence>
<comment type="caution">
    <text evidence="14">The sequence shown here is derived from an EMBL/GenBank/DDBJ whole genome shotgun (WGS) entry which is preliminary data.</text>
</comment>
<keyword evidence="15" id="KW-1185">Reference proteome</keyword>
<evidence type="ECO:0000256" key="7">
    <source>
        <dbReference type="ARBA" id="ARBA00022912"/>
    </source>
</evidence>
<evidence type="ECO:0000256" key="9">
    <source>
        <dbReference type="ARBA" id="ARBA00047761"/>
    </source>
</evidence>
<name>A0AAW1R3U9_9CHLO</name>
<dbReference type="GO" id="GO:0046872">
    <property type="term" value="F:metal ion binding"/>
    <property type="evidence" value="ECO:0007669"/>
    <property type="project" value="UniProtKB-KW"/>
</dbReference>
<keyword evidence="4" id="KW-0479">Metal-binding</keyword>
<keyword evidence="5 11" id="KW-0378">Hydrolase</keyword>
<evidence type="ECO:0000256" key="11">
    <source>
        <dbReference type="RuleBase" id="RU003465"/>
    </source>
</evidence>
<proteinExistence type="inferred from homology"/>
<protein>
    <recommendedName>
        <fullName evidence="3">protein-serine/threonine phosphatase</fullName>
        <ecNumber evidence="3">3.1.3.16</ecNumber>
    </recommendedName>
</protein>
<comment type="catalytic activity">
    <reaction evidence="10">
        <text>O-phospho-L-threonyl-[protein] + H2O = L-threonyl-[protein] + phosphate</text>
        <dbReference type="Rhea" id="RHEA:47004"/>
        <dbReference type="Rhea" id="RHEA-COMP:11060"/>
        <dbReference type="Rhea" id="RHEA-COMP:11605"/>
        <dbReference type="ChEBI" id="CHEBI:15377"/>
        <dbReference type="ChEBI" id="CHEBI:30013"/>
        <dbReference type="ChEBI" id="CHEBI:43474"/>
        <dbReference type="ChEBI" id="CHEBI:61977"/>
        <dbReference type="EC" id="3.1.3.16"/>
    </reaction>
</comment>
<dbReference type="PANTHER" id="PTHR47992">
    <property type="entry name" value="PROTEIN PHOSPHATASE"/>
    <property type="match status" value="1"/>
</dbReference>
<dbReference type="InterPro" id="IPR036457">
    <property type="entry name" value="PPM-type-like_dom_sf"/>
</dbReference>
<dbReference type="InterPro" id="IPR000222">
    <property type="entry name" value="PP2C_BS"/>
</dbReference>
<gene>
    <name evidence="14" type="ORF">WJX74_008438</name>
</gene>
<feature type="region of interest" description="Disordered" evidence="12">
    <location>
        <begin position="1"/>
        <end position="30"/>
    </location>
</feature>
<comment type="similarity">
    <text evidence="11">Belongs to the PP2C family.</text>
</comment>
<accession>A0AAW1R3U9</accession>
<dbReference type="PROSITE" id="PS51746">
    <property type="entry name" value="PPM_2"/>
    <property type="match status" value="1"/>
</dbReference>
<evidence type="ECO:0000313" key="15">
    <source>
        <dbReference type="Proteomes" id="UP001438707"/>
    </source>
</evidence>
<evidence type="ECO:0000256" key="4">
    <source>
        <dbReference type="ARBA" id="ARBA00022723"/>
    </source>
</evidence>
<dbReference type="CDD" id="cd00143">
    <property type="entry name" value="PP2Cc"/>
    <property type="match status" value="1"/>
</dbReference>
<evidence type="ECO:0000259" key="13">
    <source>
        <dbReference type="PROSITE" id="PS51746"/>
    </source>
</evidence>
<keyword evidence="6" id="KW-0460">Magnesium</keyword>
<dbReference type="Proteomes" id="UP001438707">
    <property type="component" value="Unassembled WGS sequence"/>
</dbReference>
<dbReference type="SMART" id="SM00332">
    <property type="entry name" value="PP2Cc"/>
    <property type="match status" value="1"/>
</dbReference>
<dbReference type="InterPro" id="IPR001932">
    <property type="entry name" value="PPM-type_phosphatase-like_dom"/>
</dbReference>
<comment type="cofactor">
    <cofactor evidence="2">
        <name>Mg(2+)</name>
        <dbReference type="ChEBI" id="CHEBI:18420"/>
    </cofactor>
</comment>
<keyword evidence="8" id="KW-0464">Manganese</keyword>
<evidence type="ECO:0000313" key="14">
    <source>
        <dbReference type="EMBL" id="KAK9828313.1"/>
    </source>
</evidence>
<evidence type="ECO:0000256" key="3">
    <source>
        <dbReference type="ARBA" id="ARBA00013081"/>
    </source>
</evidence>
<dbReference type="InterPro" id="IPR015655">
    <property type="entry name" value="PP2C"/>
</dbReference>
<evidence type="ECO:0000256" key="8">
    <source>
        <dbReference type="ARBA" id="ARBA00023211"/>
    </source>
</evidence>
<evidence type="ECO:0000256" key="12">
    <source>
        <dbReference type="SAM" id="MobiDB-lite"/>
    </source>
</evidence>
<dbReference type="PROSITE" id="PS01032">
    <property type="entry name" value="PPM_1"/>
    <property type="match status" value="1"/>
</dbReference>
<evidence type="ECO:0000256" key="1">
    <source>
        <dbReference type="ARBA" id="ARBA00001936"/>
    </source>
</evidence>
<dbReference type="GO" id="GO:0004722">
    <property type="term" value="F:protein serine/threonine phosphatase activity"/>
    <property type="evidence" value="ECO:0007669"/>
    <property type="project" value="UniProtKB-EC"/>
</dbReference>
<dbReference type="EC" id="3.1.3.16" evidence="3"/>
<keyword evidence="7 11" id="KW-0904">Protein phosphatase</keyword>
<dbReference type="AlphaFoldDB" id="A0AAW1R3U9"/>
<organism evidence="14 15">
    <name type="scientific">Apatococcus lobatus</name>
    <dbReference type="NCBI Taxonomy" id="904363"/>
    <lineage>
        <taxon>Eukaryota</taxon>
        <taxon>Viridiplantae</taxon>
        <taxon>Chlorophyta</taxon>
        <taxon>core chlorophytes</taxon>
        <taxon>Trebouxiophyceae</taxon>
        <taxon>Chlorellales</taxon>
        <taxon>Chlorellaceae</taxon>
        <taxon>Apatococcus</taxon>
    </lineage>
</organism>
<feature type="domain" description="PPM-type phosphatase" evidence="13">
    <location>
        <begin position="81"/>
        <end position="372"/>
    </location>
</feature>
<sequence>MGCTSSKPAQEDLKRVSAPGTGRVGRRSSMGMHAAKPATLQGFPLQLPPTSPLTPSEYRERLVACEGEQSCRLPQAGCLLRYAFVTQRGFYPEARQKSNQDAVFAKHHFADGPENCFFAVFDGHGSNGTLCAQFSKEKVAGHLQDSIAAHDQASSAMTTAMLETNEQLHQSPIDDSMSGTTAIAALVQGRDVTVANVGDSRAIMGHSTGGPLRAECLTRDQTPFRLDECNRVKKCGARVMTLDQIEGVKDASKQSWIDEDKDGGDPPRIWSSSGLYPGTAFTRSIGDQSAEHLGVIADPEITEHRLSPEAPLLILASDGIFEFLSNQTVVDMVLNYHGNLLDAAIHITIRAYDLWLQNETRTDDITIIIVMASDFSESGK</sequence>
<comment type="catalytic activity">
    <reaction evidence="9">
        <text>O-phospho-L-seryl-[protein] + H2O = L-seryl-[protein] + phosphate</text>
        <dbReference type="Rhea" id="RHEA:20629"/>
        <dbReference type="Rhea" id="RHEA-COMP:9863"/>
        <dbReference type="Rhea" id="RHEA-COMP:11604"/>
        <dbReference type="ChEBI" id="CHEBI:15377"/>
        <dbReference type="ChEBI" id="CHEBI:29999"/>
        <dbReference type="ChEBI" id="CHEBI:43474"/>
        <dbReference type="ChEBI" id="CHEBI:83421"/>
        <dbReference type="EC" id="3.1.3.16"/>
    </reaction>
</comment>
<dbReference type="Pfam" id="PF00481">
    <property type="entry name" value="PP2C"/>
    <property type="match status" value="1"/>
</dbReference>
<evidence type="ECO:0000256" key="10">
    <source>
        <dbReference type="ARBA" id="ARBA00048336"/>
    </source>
</evidence>
<dbReference type="FunFam" id="3.60.40.10:FF:000007">
    <property type="entry name" value="Phosphatase 2C and cyclic nucleotide-binding/kinase domain-containing protein"/>
    <property type="match status" value="1"/>
</dbReference>
<evidence type="ECO:0000256" key="6">
    <source>
        <dbReference type="ARBA" id="ARBA00022842"/>
    </source>
</evidence>